<dbReference type="Pfam" id="PF03323">
    <property type="entry name" value="GerA"/>
    <property type="match status" value="1"/>
</dbReference>
<evidence type="ECO:0000313" key="9">
    <source>
        <dbReference type="Proteomes" id="UP001223586"/>
    </source>
</evidence>
<feature type="transmembrane region" description="Helical" evidence="7">
    <location>
        <begin position="417"/>
        <end position="443"/>
    </location>
</feature>
<proteinExistence type="inferred from homology"/>
<gene>
    <name evidence="8" type="ORF">J2S08_003353</name>
</gene>
<dbReference type="InterPro" id="IPR004995">
    <property type="entry name" value="Spore_Ger"/>
</dbReference>
<evidence type="ECO:0000256" key="7">
    <source>
        <dbReference type="SAM" id="Phobius"/>
    </source>
</evidence>
<protein>
    <recommendedName>
        <fullName evidence="10">Spore germination protein</fullName>
    </recommendedName>
</protein>
<evidence type="ECO:0000256" key="1">
    <source>
        <dbReference type="ARBA" id="ARBA00004141"/>
    </source>
</evidence>
<keyword evidence="9" id="KW-1185">Reference proteome</keyword>
<evidence type="ECO:0000313" key="8">
    <source>
        <dbReference type="EMBL" id="MDQ0177473.1"/>
    </source>
</evidence>
<evidence type="ECO:0008006" key="10">
    <source>
        <dbReference type="Google" id="ProtNLM"/>
    </source>
</evidence>
<dbReference type="PIRSF" id="PIRSF005690">
    <property type="entry name" value="GerBA"/>
    <property type="match status" value="1"/>
</dbReference>
<dbReference type="PANTHER" id="PTHR22550">
    <property type="entry name" value="SPORE GERMINATION PROTEIN"/>
    <property type="match status" value="1"/>
</dbReference>
<comment type="caution">
    <text evidence="8">The sequence shown here is derived from an EMBL/GenBank/DDBJ whole genome shotgun (WGS) entry which is preliminary data.</text>
</comment>
<organism evidence="8 9">
    <name type="scientific">Bacillus chungangensis</name>
    <dbReference type="NCBI Taxonomy" id="587633"/>
    <lineage>
        <taxon>Bacteria</taxon>
        <taxon>Bacillati</taxon>
        <taxon>Bacillota</taxon>
        <taxon>Bacilli</taxon>
        <taxon>Bacillales</taxon>
        <taxon>Bacillaceae</taxon>
        <taxon>Bacillus</taxon>
    </lineage>
</organism>
<sequence>MKKRKKKQAIKITDMLKKDAKHSSGTADWLQEEMKDSDDFHIKTMGKFPSLLLAYCETLIDEKYIDRTILTKLAEENVEDTDLINEIPRLFQTIHLSKKPKEEIIHALLTGSLLFIIDDMIYQLNILDIPLRNVEETSYESSIRGPRDGFVEDLNTNLSLIRRRLKSSSLAVEIYTLGNRSKTRTALLYFKDVINPDILQDIKSRLSNIDIDIMVSTQQLEELIKDNPYSLFPLFDSTGRPDFVIQTLNQGRFALIIDGSPTASIAPVNLPMLINSPEDATQKFIYSSFQRILRLFSLFLATLLPGLWIALIGFNVEQIPYQLVATISISRVGLPLSPAQEMFITLVLFELFNEAGVRLPKAVGQTVAVLGGLIVGDAAIRSGLTSPSMLVIASITFVSSYTLVNQSLTTSITLTRFLILFLSTFFGLLGFITGFLGLVIYLATLSSFGVPYLSNFAPFSWKEIIGSLLKKPAFFYKKRAASTMPQSAEREGNE</sequence>
<evidence type="ECO:0000256" key="3">
    <source>
        <dbReference type="ARBA" id="ARBA00022692"/>
    </source>
</evidence>
<dbReference type="EMBL" id="JAUSTT010000022">
    <property type="protein sequence ID" value="MDQ0177473.1"/>
    <property type="molecule type" value="Genomic_DNA"/>
</dbReference>
<keyword evidence="5 6" id="KW-0472">Membrane</keyword>
<evidence type="ECO:0000256" key="5">
    <source>
        <dbReference type="ARBA" id="ARBA00023136"/>
    </source>
</evidence>
<keyword evidence="4 7" id="KW-1133">Transmembrane helix</keyword>
<keyword evidence="3 7" id="KW-0812">Transmembrane</keyword>
<comment type="similarity">
    <text evidence="2 6">Belongs to the GerABKA family.</text>
</comment>
<dbReference type="RefSeq" id="WP_307231479.1">
    <property type="nucleotide sequence ID" value="NZ_JAUSTT010000022.1"/>
</dbReference>
<dbReference type="InterPro" id="IPR050768">
    <property type="entry name" value="UPF0353/GerABKA_families"/>
</dbReference>
<feature type="transmembrane region" description="Helical" evidence="7">
    <location>
        <begin position="292"/>
        <end position="314"/>
    </location>
</feature>
<comment type="subcellular location">
    <subcellularLocation>
        <location evidence="6">Cell membrane</location>
    </subcellularLocation>
    <subcellularLocation>
        <location evidence="1">Membrane</location>
        <topology evidence="1">Multi-pass membrane protein</topology>
    </subcellularLocation>
</comment>
<reference evidence="8 9" key="1">
    <citation type="submission" date="2023-07" db="EMBL/GenBank/DDBJ databases">
        <title>Genomic Encyclopedia of Type Strains, Phase IV (KMG-IV): sequencing the most valuable type-strain genomes for metagenomic binning, comparative biology and taxonomic classification.</title>
        <authorList>
            <person name="Goeker M."/>
        </authorList>
    </citation>
    <scope>NUCLEOTIDE SEQUENCE [LARGE SCALE GENOMIC DNA]</scope>
    <source>
        <strain evidence="8 9">DSM 23837</strain>
    </source>
</reference>
<dbReference type="Proteomes" id="UP001223586">
    <property type="component" value="Unassembled WGS sequence"/>
</dbReference>
<evidence type="ECO:0000256" key="4">
    <source>
        <dbReference type="ARBA" id="ARBA00022989"/>
    </source>
</evidence>
<name>A0ABT9WVZ4_9BACI</name>
<evidence type="ECO:0000256" key="6">
    <source>
        <dbReference type="PIRNR" id="PIRNR005690"/>
    </source>
</evidence>
<evidence type="ECO:0000256" key="2">
    <source>
        <dbReference type="ARBA" id="ARBA00005278"/>
    </source>
</evidence>
<feature type="transmembrane region" description="Helical" evidence="7">
    <location>
        <begin position="386"/>
        <end position="405"/>
    </location>
</feature>
<dbReference type="PANTHER" id="PTHR22550:SF5">
    <property type="entry name" value="LEUCINE ZIPPER PROTEIN 4"/>
    <property type="match status" value="1"/>
</dbReference>
<accession>A0ABT9WVZ4</accession>